<evidence type="ECO:0000256" key="2">
    <source>
        <dbReference type="SAM" id="MobiDB-lite"/>
    </source>
</evidence>
<evidence type="ECO:0000259" key="3">
    <source>
        <dbReference type="Pfam" id="PF07842"/>
    </source>
</evidence>
<accession>A0A2P6NUB1</accession>
<feature type="coiled-coil region" evidence="1">
    <location>
        <begin position="114"/>
        <end position="141"/>
    </location>
</feature>
<dbReference type="PANTHER" id="PTHR23329:SF1">
    <property type="entry name" value="TUFTELIN-INTERACTING PROTEIN 11"/>
    <property type="match status" value="1"/>
</dbReference>
<reference evidence="4 5" key="1">
    <citation type="journal article" date="2018" name="Genome Biol. Evol.">
        <title>Multiple Roots of Fruiting Body Formation in Amoebozoa.</title>
        <authorList>
            <person name="Hillmann F."/>
            <person name="Forbes G."/>
            <person name="Novohradska S."/>
            <person name="Ferling I."/>
            <person name="Riege K."/>
            <person name="Groth M."/>
            <person name="Westermann M."/>
            <person name="Marz M."/>
            <person name="Spaller T."/>
            <person name="Winckler T."/>
            <person name="Schaap P."/>
            <person name="Glockner G."/>
        </authorList>
    </citation>
    <scope>NUCLEOTIDE SEQUENCE [LARGE SCALE GENOMIC DNA]</scope>
    <source>
        <strain evidence="4 5">Jena</strain>
    </source>
</reference>
<dbReference type="AlphaFoldDB" id="A0A2P6NUB1"/>
<sequence length="371" mass="42643">MDGRRNGEGINRPIEVKLRGKRAGLGAEGSERTQQQIEDCPTEGDLEDKKKGKTVGGVVREKRWKKKTKKVTADPHLPHINVKKSTIIDMTGETSRVVDISQVATSRPGGGNFSPELTNNINMAEAELVTMENKRAQELKDKTREDDVLSMTHQEVWKKEEGLSYIKMILGKCKAKLVASEISLKDLGKAFELPQIECPEEYGKLDLPLLTATMSTCGEEELGRKKLTAYHTEEEEEEENDLYLQLCTLTVLPILRRTITTWDAKRESSRWKKFTTHLIHPKLQRAIENWDSSVDAPLVHRWIFLWLRHLTQQLWGLYPTIRQKMSLYLNKWKENNDSKDMVLPWKDLWNEVQMASVTSKLVPQLTTPNKR</sequence>
<evidence type="ECO:0000313" key="4">
    <source>
        <dbReference type="EMBL" id="PRP87458.1"/>
    </source>
</evidence>
<name>A0A2P6NUB1_9EUKA</name>
<dbReference type="GO" id="GO:0071008">
    <property type="term" value="C:U2-type post-mRNA release spliceosomal complex"/>
    <property type="evidence" value="ECO:0007669"/>
    <property type="project" value="TreeGrafter"/>
</dbReference>
<dbReference type="EMBL" id="MDYQ01000020">
    <property type="protein sequence ID" value="PRP87458.1"/>
    <property type="molecule type" value="Genomic_DNA"/>
</dbReference>
<dbReference type="InParanoid" id="A0A2P6NUB1"/>
<keyword evidence="1" id="KW-0175">Coiled coil</keyword>
<keyword evidence="5" id="KW-1185">Reference proteome</keyword>
<gene>
    <name evidence="4" type="ORF">PROFUN_00669</name>
</gene>
<dbReference type="PANTHER" id="PTHR23329">
    <property type="entry name" value="TUFTELIN-INTERACTING PROTEIN 11-RELATED"/>
    <property type="match status" value="1"/>
</dbReference>
<comment type="caution">
    <text evidence="4">The sequence shown here is derived from an EMBL/GenBank/DDBJ whole genome shotgun (WGS) entry which is preliminary data.</text>
</comment>
<dbReference type="InterPro" id="IPR022783">
    <property type="entry name" value="GCFC_dom"/>
</dbReference>
<dbReference type="Pfam" id="PF07842">
    <property type="entry name" value="GCFC"/>
    <property type="match status" value="1"/>
</dbReference>
<feature type="domain" description="GCF C-terminal" evidence="3">
    <location>
        <begin position="232"/>
        <end position="365"/>
    </location>
</feature>
<dbReference type="Proteomes" id="UP000241769">
    <property type="component" value="Unassembled WGS sequence"/>
</dbReference>
<dbReference type="InterPro" id="IPR045211">
    <property type="entry name" value="TFP11/STIP/Ntr1"/>
</dbReference>
<protein>
    <submittedName>
        <fullName evidence="4">Tuftelin-interacting protein 11-like</fullName>
    </submittedName>
</protein>
<feature type="region of interest" description="Disordered" evidence="2">
    <location>
        <begin position="1"/>
        <end position="55"/>
    </location>
</feature>
<proteinExistence type="predicted"/>
<evidence type="ECO:0000256" key="1">
    <source>
        <dbReference type="SAM" id="Coils"/>
    </source>
</evidence>
<evidence type="ECO:0000313" key="5">
    <source>
        <dbReference type="Proteomes" id="UP000241769"/>
    </source>
</evidence>
<dbReference type="STRING" id="1890364.A0A2P6NUB1"/>
<dbReference type="GO" id="GO:0000390">
    <property type="term" value="P:spliceosomal complex disassembly"/>
    <property type="evidence" value="ECO:0007669"/>
    <property type="project" value="InterPro"/>
</dbReference>
<organism evidence="4 5">
    <name type="scientific">Planoprotostelium fungivorum</name>
    <dbReference type="NCBI Taxonomy" id="1890364"/>
    <lineage>
        <taxon>Eukaryota</taxon>
        <taxon>Amoebozoa</taxon>
        <taxon>Evosea</taxon>
        <taxon>Variosea</taxon>
        <taxon>Cavosteliida</taxon>
        <taxon>Cavosteliaceae</taxon>
        <taxon>Planoprotostelium</taxon>
    </lineage>
</organism>